<keyword evidence="5 7" id="KW-0694">RNA-binding</keyword>
<feature type="region of interest" description="Disordered" evidence="9">
    <location>
        <begin position="207"/>
        <end position="247"/>
    </location>
</feature>
<organism evidence="12 13">
    <name type="scientific">Puccinia striiformis f. sp. tritici PST-78</name>
    <dbReference type="NCBI Taxonomy" id="1165861"/>
    <lineage>
        <taxon>Eukaryota</taxon>
        <taxon>Fungi</taxon>
        <taxon>Dikarya</taxon>
        <taxon>Basidiomycota</taxon>
        <taxon>Pucciniomycotina</taxon>
        <taxon>Pucciniomycetes</taxon>
        <taxon>Pucciniales</taxon>
        <taxon>Pucciniaceae</taxon>
        <taxon>Puccinia</taxon>
    </lineage>
</organism>
<dbReference type="EMBL" id="AJIL01000064">
    <property type="protein sequence ID" value="KNE97788.1"/>
    <property type="molecule type" value="Genomic_DNA"/>
</dbReference>
<dbReference type="InterPro" id="IPR000571">
    <property type="entry name" value="Znf_CCCH"/>
</dbReference>
<feature type="domain" description="RRM" evidence="10">
    <location>
        <begin position="343"/>
        <end position="415"/>
    </location>
</feature>
<feature type="region of interest" description="Disordered" evidence="9">
    <location>
        <begin position="418"/>
        <end position="511"/>
    </location>
</feature>
<dbReference type="GO" id="GO:0005634">
    <property type="term" value="C:nucleus"/>
    <property type="evidence" value="ECO:0007669"/>
    <property type="project" value="TreeGrafter"/>
</dbReference>
<feature type="region of interest" description="Disordered" evidence="9">
    <location>
        <begin position="261"/>
        <end position="344"/>
    </location>
</feature>
<feature type="compositionally biased region" description="Polar residues" evidence="9">
    <location>
        <begin position="576"/>
        <end position="595"/>
    </location>
</feature>
<dbReference type="AlphaFoldDB" id="A0A0L0VEU1"/>
<feature type="compositionally biased region" description="Basic residues" evidence="9">
    <location>
        <begin position="281"/>
        <end position="294"/>
    </location>
</feature>
<dbReference type="GO" id="GO:0003723">
    <property type="term" value="F:RNA binding"/>
    <property type="evidence" value="ECO:0007669"/>
    <property type="project" value="UniProtKB-UniRule"/>
</dbReference>
<dbReference type="Gene3D" id="3.30.70.330">
    <property type="match status" value="2"/>
</dbReference>
<dbReference type="STRING" id="1165861.A0A0L0VEU1"/>
<evidence type="ECO:0000313" key="13">
    <source>
        <dbReference type="Proteomes" id="UP000054564"/>
    </source>
</evidence>
<feature type="region of interest" description="Disordered" evidence="9">
    <location>
        <begin position="576"/>
        <end position="639"/>
    </location>
</feature>
<evidence type="ECO:0000313" key="12">
    <source>
        <dbReference type="EMBL" id="KNE97788.1"/>
    </source>
</evidence>
<feature type="compositionally biased region" description="Low complexity" evidence="9">
    <location>
        <begin position="212"/>
        <end position="234"/>
    </location>
</feature>
<feature type="compositionally biased region" description="Low complexity" evidence="9">
    <location>
        <begin position="324"/>
        <end position="334"/>
    </location>
</feature>
<dbReference type="SMART" id="SM00356">
    <property type="entry name" value="ZnF_C3H1"/>
    <property type="match status" value="1"/>
</dbReference>
<evidence type="ECO:0008006" key="14">
    <source>
        <dbReference type="Google" id="ProtNLM"/>
    </source>
</evidence>
<protein>
    <recommendedName>
        <fullName evidence="14">RNA-binding protein 26</fullName>
    </recommendedName>
</protein>
<dbReference type="PANTHER" id="PTHR14398:SF0">
    <property type="entry name" value="ZINC FINGER PROTEIN SWM"/>
    <property type="match status" value="1"/>
</dbReference>
<dbReference type="CDD" id="cd21612">
    <property type="entry name" value="RRM_AtRDRP1_like"/>
    <property type="match status" value="1"/>
</dbReference>
<dbReference type="InterPro" id="IPR035979">
    <property type="entry name" value="RBD_domain_sf"/>
</dbReference>
<dbReference type="Pfam" id="PF01480">
    <property type="entry name" value="PWI"/>
    <property type="match status" value="1"/>
</dbReference>
<keyword evidence="3 8" id="KW-0863">Zinc-finger</keyword>
<gene>
    <name evidence="12" type="ORF">PSTG_09008</name>
</gene>
<evidence type="ECO:0000256" key="6">
    <source>
        <dbReference type="ARBA" id="ARBA00043866"/>
    </source>
</evidence>
<evidence type="ECO:0000256" key="7">
    <source>
        <dbReference type="PROSITE-ProRule" id="PRU00176"/>
    </source>
</evidence>
<evidence type="ECO:0000259" key="10">
    <source>
        <dbReference type="PROSITE" id="PS50102"/>
    </source>
</evidence>
<feature type="zinc finger region" description="C3H1-type" evidence="8">
    <location>
        <begin position="183"/>
        <end position="211"/>
    </location>
</feature>
<dbReference type="PANTHER" id="PTHR14398">
    <property type="entry name" value="RNA RECOGNITION RRM/RNP DOMAIN"/>
    <property type="match status" value="1"/>
</dbReference>
<dbReference type="GO" id="GO:0008270">
    <property type="term" value="F:zinc ion binding"/>
    <property type="evidence" value="ECO:0007669"/>
    <property type="project" value="UniProtKB-KW"/>
</dbReference>
<feature type="domain" description="C3H1-type" evidence="11">
    <location>
        <begin position="183"/>
        <end position="211"/>
    </location>
</feature>
<evidence type="ECO:0000256" key="5">
    <source>
        <dbReference type="ARBA" id="ARBA00022884"/>
    </source>
</evidence>
<feature type="compositionally biased region" description="Polar residues" evidence="9">
    <location>
        <begin position="862"/>
        <end position="875"/>
    </location>
</feature>
<dbReference type="Gene3D" id="4.10.1000.10">
    <property type="entry name" value="Zinc finger, CCCH-type"/>
    <property type="match status" value="1"/>
</dbReference>
<feature type="compositionally biased region" description="Polar residues" evidence="9">
    <location>
        <begin position="619"/>
        <end position="638"/>
    </location>
</feature>
<evidence type="ECO:0000256" key="1">
    <source>
        <dbReference type="ARBA" id="ARBA00022664"/>
    </source>
</evidence>
<evidence type="ECO:0000256" key="2">
    <source>
        <dbReference type="ARBA" id="ARBA00022723"/>
    </source>
</evidence>
<feature type="region of interest" description="Disordered" evidence="9">
    <location>
        <begin position="113"/>
        <end position="185"/>
    </location>
</feature>
<dbReference type="SMART" id="SM00360">
    <property type="entry name" value="RRM"/>
    <property type="match status" value="2"/>
</dbReference>
<dbReference type="SUPFAM" id="SSF54928">
    <property type="entry name" value="RNA-binding domain, RBD"/>
    <property type="match status" value="1"/>
</dbReference>
<keyword evidence="2 8" id="KW-0479">Metal-binding</keyword>
<feature type="compositionally biased region" description="Polar residues" evidence="9">
    <location>
        <begin position="454"/>
        <end position="489"/>
    </location>
</feature>
<dbReference type="InterPro" id="IPR036855">
    <property type="entry name" value="Znf_CCCH_sf"/>
</dbReference>
<dbReference type="Proteomes" id="UP000054564">
    <property type="component" value="Unassembled WGS sequence"/>
</dbReference>
<feature type="compositionally biased region" description="Polar residues" evidence="9">
    <location>
        <begin position="119"/>
        <end position="138"/>
    </location>
</feature>
<evidence type="ECO:0000256" key="9">
    <source>
        <dbReference type="SAM" id="MobiDB-lite"/>
    </source>
</evidence>
<feature type="compositionally biased region" description="Low complexity" evidence="9">
    <location>
        <begin position="161"/>
        <end position="179"/>
    </location>
</feature>
<dbReference type="InterPro" id="IPR036483">
    <property type="entry name" value="PWI_dom_sf"/>
</dbReference>
<sequence>MKLEQQQSEYLKQWMVKKLKPICDADHEVLSEYVMALLRHNQSENELRISCLKQLDDFLQRDTKLFVTELFDHLRAFGAFNGSYQPPEIDLSTPASLRKRSLAIDEPAQYIATKDRPVVSQQSPTASIPQYTPTQSHPSFLLFPEQQPQSNHLATHLPTFPSSSQVQPYNPNNPNPQQRNPKRPRKSICRDYHYRGYCARGNTCHFSHDDSPSSSSTLSTGYFSKAQSTSESEPPSGPPPPPGSCLPLVCTNPSIGVQQIPGLGGPLPISYDLPTPSFSSHHQHRHQHHQHQHHQQSSSSPPRVGQSNHRHYNNSSHPDRSSSRFEGTSSSSTPFHKKSSSGTTLVIENVPPTSLSELAVREYFSTFGEIISTQIDLYNSQAQVTFKLYEDAKRAYSSPEPVFNNRFVRIHFRKRTFTNQNNHNSDNNTTIDTSTPINTTSSGPPRRSFGHPTRNGTSPTIPIPESFTNTHHQQTSINRNETNSNGYQHSQHKKTYDNPPSSFPPPPAQSVVKPIDNVQLLSQREQELRSKIDAQKLLLEQLQMKKIAQKSNIQKVDGPNDTQKPQNNIVSELENQESISNTNPLIDPSSASDPLNQQQQQNEPPLSTPKEALSPLIPETNNGFKRSPNSTVYSNRGITNGRKLINSRTSWTPTGALSASSSTGTTTMTTVINNNNPNGITTSLGSSTTAKTFKIDNRSCTLAVTNLPSFNARETLKTYLEQFGTIVSVTPISLPSTDPNHSEKVYDVNVKFSSRSSAEKALASGMDIPEVGKVTMSWVGGSTNNNSSTSTSGHSFIPGLRNNLPPQHQLPPRSFSLVNHPPPSQDQQSPSSSNSQLISDQKILDIVSSTNRTSSSTTNTTKLASSQVPLDNNSGDANDDFIDDFCVDDDEVDGCWKR</sequence>
<keyword evidence="1" id="KW-0507">mRNA processing</keyword>
<dbReference type="Pfam" id="PF00642">
    <property type="entry name" value="zf-CCCH"/>
    <property type="match status" value="1"/>
</dbReference>
<feature type="compositionally biased region" description="Low complexity" evidence="9">
    <location>
        <begin position="825"/>
        <end position="836"/>
    </location>
</feature>
<dbReference type="GO" id="GO:0006397">
    <property type="term" value="P:mRNA processing"/>
    <property type="evidence" value="ECO:0007669"/>
    <property type="project" value="UniProtKB-KW"/>
</dbReference>
<evidence type="ECO:0000256" key="3">
    <source>
        <dbReference type="ARBA" id="ARBA00022771"/>
    </source>
</evidence>
<feature type="compositionally biased region" description="Low complexity" evidence="9">
    <location>
        <begin position="848"/>
        <end position="861"/>
    </location>
</feature>
<feature type="compositionally biased region" description="Low complexity" evidence="9">
    <location>
        <begin position="652"/>
        <end position="663"/>
    </location>
</feature>
<dbReference type="SUPFAM" id="SSF101233">
    <property type="entry name" value="PWI domain"/>
    <property type="match status" value="1"/>
</dbReference>
<dbReference type="InterPro" id="IPR000504">
    <property type="entry name" value="RRM_dom"/>
</dbReference>
<feature type="region of interest" description="Disordered" evidence="9">
    <location>
        <begin position="644"/>
        <end position="663"/>
    </location>
</feature>
<dbReference type="PROSITE" id="PS50102">
    <property type="entry name" value="RRM"/>
    <property type="match status" value="1"/>
</dbReference>
<feature type="compositionally biased region" description="Low complexity" evidence="9">
    <location>
        <begin position="780"/>
        <end position="793"/>
    </location>
</feature>
<keyword evidence="4 8" id="KW-0862">Zinc</keyword>
<name>A0A0L0VEU1_9BASI</name>
<reference evidence="13" key="1">
    <citation type="submission" date="2014-03" db="EMBL/GenBank/DDBJ databases">
        <title>The Genome Sequence of Puccinia striiformis f. sp. tritici PST-78.</title>
        <authorList>
            <consortium name="The Broad Institute Genome Sequencing Platform"/>
            <person name="Cuomo C."/>
            <person name="Hulbert S."/>
            <person name="Chen X."/>
            <person name="Walker B."/>
            <person name="Young S.K."/>
            <person name="Zeng Q."/>
            <person name="Gargeya S."/>
            <person name="Fitzgerald M."/>
            <person name="Haas B."/>
            <person name="Abouelleil A."/>
            <person name="Alvarado L."/>
            <person name="Arachchi H.M."/>
            <person name="Berlin A.M."/>
            <person name="Chapman S.B."/>
            <person name="Goldberg J."/>
            <person name="Griggs A."/>
            <person name="Gujja S."/>
            <person name="Hansen M."/>
            <person name="Howarth C."/>
            <person name="Imamovic A."/>
            <person name="Larimer J."/>
            <person name="McCowan C."/>
            <person name="Montmayeur A."/>
            <person name="Murphy C."/>
            <person name="Neiman D."/>
            <person name="Pearson M."/>
            <person name="Priest M."/>
            <person name="Roberts A."/>
            <person name="Saif S."/>
            <person name="Shea T."/>
            <person name="Sisk P."/>
            <person name="Sykes S."/>
            <person name="Wortman J."/>
            <person name="Nusbaum C."/>
            <person name="Birren B."/>
        </authorList>
    </citation>
    <scope>NUCLEOTIDE SEQUENCE [LARGE SCALE GENOMIC DNA]</scope>
    <source>
        <strain evidence="13">race PST-78</strain>
    </source>
</reference>
<feature type="region of interest" description="Disordered" evidence="9">
    <location>
        <begin position="779"/>
        <end position="880"/>
    </location>
</feature>
<proteinExistence type="predicted"/>
<comment type="function">
    <text evidence="6">May be involved in the turnover of nuclear polyadenylated (pA+) RNA.</text>
</comment>
<dbReference type="InterPro" id="IPR045137">
    <property type="entry name" value="RBM26/27"/>
</dbReference>
<dbReference type="Gene3D" id="1.20.1390.10">
    <property type="entry name" value="PWI domain"/>
    <property type="match status" value="1"/>
</dbReference>
<dbReference type="CDD" id="cd12257">
    <property type="entry name" value="RRM1_RBM26_like"/>
    <property type="match status" value="1"/>
</dbReference>
<feature type="compositionally biased region" description="Low complexity" evidence="9">
    <location>
        <begin position="418"/>
        <end position="442"/>
    </location>
</feature>
<dbReference type="OrthoDB" id="443401at2759"/>
<feature type="compositionally biased region" description="Pro residues" evidence="9">
    <location>
        <begin position="235"/>
        <end position="244"/>
    </location>
</feature>
<dbReference type="InterPro" id="IPR012677">
    <property type="entry name" value="Nucleotide-bd_a/b_plait_sf"/>
</dbReference>
<keyword evidence="13" id="KW-1185">Reference proteome</keyword>
<evidence type="ECO:0000256" key="8">
    <source>
        <dbReference type="PROSITE-ProRule" id="PRU00723"/>
    </source>
</evidence>
<dbReference type="SUPFAM" id="SSF90229">
    <property type="entry name" value="CCCH zinc finger"/>
    <property type="match status" value="1"/>
</dbReference>
<dbReference type="InterPro" id="IPR002483">
    <property type="entry name" value="PWI_dom"/>
</dbReference>
<dbReference type="PROSITE" id="PS50103">
    <property type="entry name" value="ZF_C3H1"/>
    <property type="match status" value="1"/>
</dbReference>
<evidence type="ECO:0000259" key="11">
    <source>
        <dbReference type="PROSITE" id="PS50103"/>
    </source>
</evidence>
<comment type="caution">
    <text evidence="12">The sequence shown here is derived from an EMBL/GenBank/DDBJ whole genome shotgun (WGS) entry which is preliminary data.</text>
</comment>
<evidence type="ECO:0000256" key="4">
    <source>
        <dbReference type="ARBA" id="ARBA00022833"/>
    </source>
</evidence>
<accession>A0A0L0VEU1</accession>